<dbReference type="SUPFAM" id="SSF100939">
    <property type="entry name" value="SPOC domain-like"/>
    <property type="match status" value="1"/>
</dbReference>
<sequence length="646" mass="73018">MARNKEGLVLVLDVGPTMHAVLPEVEKVCSMLVQKKLIYSKYDEVGVVLFGTEDTNNELTKEVGGYEHVMVLQDIKVVDGNLVEALQELTRGTIHGDFLDGIIVGMDMLIKKYGPTNKGKKRLCLLTNAASPTKDPYDGMKVDQVNTIAEQMRSHGMKMDCVVVRVMQDWDVDKKIMEENDFLLNAFSYKSSTKTVHVDSPTSLLGALRTRNISPMTIFRGDFEMSSKMKIKVWVYKKTSEEKFPILKKYSDKAPPTDKFATHEIKVDYEYKSVEDPNKSVPPEQRIKGYRYGPQVVPISSAELEAFKFKPEKSVKLLGFTDASNIMRHYYMRDVNIFIAEPGNTKAIVAVSALARALKQMNKVAIVRCVWRQGQGNVVLGVLTPNVSDKDNIPDSFYFNVLPFAEDIREFQFPSFSNLPSSMQPNEQQQEAADKLVQTLDLAPIGKEALEPDLTPNPVLESLIPKLTSQNKVVIDEFRRCFELKENPKLKKSSRRLLREKPSGSSEEGVGHGADAQAIDAIEYTSGVKVEKIGDLNPVLDFEAMMSRRDSTEWVNKAIQDMKNKIFDIVENSFEGDTYHKALECLVALRKGCILEQEPKQFNDFLCRLVKFCQEKDLKSFCEYLSSHEITLISKKEAPGQRNFRG</sequence>
<dbReference type="Pfam" id="PF08785">
    <property type="entry name" value="Ku_PK_bind"/>
    <property type="match status" value="1"/>
</dbReference>
<keyword evidence="8 12" id="KW-0238">DNA-binding</keyword>
<evidence type="ECO:0000256" key="5">
    <source>
        <dbReference type="ARBA" id="ARBA00022801"/>
    </source>
</evidence>
<dbReference type="CDD" id="cd00873">
    <property type="entry name" value="KU80"/>
    <property type="match status" value="1"/>
</dbReference>
<dbReference type="Gene3D" id="2.40.290.10">
    <property type="match status" value="1"/>
</dbReference>
<reference evidence="16" key="1">
    <citation type="submission" date="2024-07" db="EMBL/GenBank/DDBJ databases">
        <title>Two chromosome-level genome assemblies of Korean endemic species Abeliophyllum distichum and Forsythia ovata (Oleaceae).</title>
        <authorList>
            <person name="Jang H."/>
        </authorList>
    </citation>
    <scope>NUCLEOTIDE SEQUENCE [LARGE SCALE GENOMIC DNA]</scope>
</reference>
<dbReference type="GO" id="GO:0003678">
    <property type="term" value="F:DNA helicase activity"/>
    <property type="evidence" value="ECO:0007669"/>
    <property type="project" value="UniProtKB-EC"/>
</dbReference>
<dbReference type="PANTHER" id="PTHR12604">
    <property type="entry name" value="KU AUTOANTIGEN DNA HELICASE"/>
    <property type="match status" value="1"/>
</dbReference>
<evidence type="ECO:0000256" key="8">
    <source>
        <dbReference type="ARBA" id="ARBA00023125"/>
    </source>
</evidence>
<evidence type="ECO:0000256" key="10">
    <source>
        <dbReference type="ARBA" id="ARBA00023204"/>
    </source>
</evidence>
<dbReference type="Gene3D" id="3.40.50.410">
    <property type="entry name" value="von Willebrand factor, type A domain"/>
    <property type="match status" value="1"/>
</dbReference>
<dbReference type="InterPro" id="IPR036494">
    <property type="entry name" value="Ku_C_sf"/>
</dbReference>
<evidence type="ECO:0000256" key="1">
    <source>
        <dbReference type="ARBA" id="ARBA00004123"/>
    </source>
</evidence>
<comment type="function">
    <text evidence="12">Single-stranded DNA-dependent ATP-dependent helicase.</text>
</comment>
<dbReference type="Pfam" id="PF02735">
    <property type="entry name" value="Ku"/>
    <property type="match status" value="1"/>
</dbReference>
<evidence type="ECO:0000256" key="7">
    <source>
        <dbReference type="ARBA" id="ARBA00022840"/>
    </source>
</evidence>
<keyword evidence="4 12" id="KW-0227">DNA damage</keyword>
<dbReference type="InterPro" id="IPR036465">
    <property type="entry name" value="vWFA_dom_sf"/>
</dbReference>
<keyword evidence="10 12" id="KW-0234">DNA repair</keyword>
<keyword evidence="7 12" id="KW-0067">ATP-binding</keyword>
<evidence type="ECO:0000256" key="13">
    <source>
        <dbReference type="SAM" id="MobiDB-lite"/>
    </source>
</evidence>
<dbReference type="PIRSF" id="PIRSF016570">
    <property type="entry name" value="Ku80"/>
    <property type="match status" value="1"/>
</dbReference>
<dbReference type="Proteomes" id="UP001604336">
    <property type="component" value="Unassembled WGS sequence"/>
</dbReference>
<dbReference type="InterPro" id="IPR014893">
    <property type="entry name" value="Ku_PK_bind"/>
</dbReference>
<dbReference type="AlphaFoldDB" id="A0ABD1TFE1"/>
<keyword evidence="3 12" id="KW-0547">Nucleotide-binding</keyword>
<comment type="catalytic activity">
    <reaction evidence="12">
        <text>ATP + H2O = ADP + phosphate + H(+)</text>
        <dbReference type="Rhea" id="RHEA:13065"/>
        <dbReference type="ChEBI" id="CHEBI:15377"/>
        <dbReference type="ChEBI" id="CHEBI:15378"/>
        <dbReference type="ChEBI" id="CHEBI:30616"/>
        <dbReference type="ChEBI" id="CHEBI:43474"/>
        <dbReference type="ChEBI" id="CHEBI:456216"/>
        <dbReference type="EC" id="3.6.4.12"/>
    </reaction>
</comment>
<evidence type="ECO:0000313" key="15">
    <source>
        <dbReference type="EMBL" id="KAL2511432.1"/>
    </source>
</evidence>
<evidence type="ECO:0000256" key="11">
    <source>
        <dbReference type="ARBA" id="ARBA00023242"/>
    </source>
</evidence>
<evidence type="ECO:0000256" key="2">
    <source>
        <dbReference type="ARBA" id="ARBA00007726"/>
    </source>
</evidence>
<evidence type="ECO:0000256" key="3">
    <source>
        <dbReference type="ARBA" id="ARBA00022741"/>
    </source>
</evidence>
<dbReference type="GO" id="GO:0005634">
    <property type="term" value="C:nucleus"/>
    <property type="evidence" value="ECO:0007669"/>
    <property type="project" value="UniProtKB-SubCell"/>
</dbReference>
<evidence type="ECO:0000256" key="12">
    <source>
        <dbReference type="PIRNR" id="PIRNR016570"/>
    </source>
</evidence>
<keyword evidence="5 12" id="KW-0378">Hydrolase</keyword>
<protein>
    <recommendedName>
        <fullName evidence="12">ATP-dependent DNA helicase 2 subunit KU80</fullName>
        <ecNumber evidence="12">3.6.4.12</ecNumber>
    </recommendedName>
</protein>
<dbReference type="SUPFAM" id="SSF53300">
    <property type="entry name" value="vWA-like"/>
    <property type="match status" value="1"/>
</dbReference>
<dbReference type="Pfam" id="PF03731">
    <property type="entry name" value="Ku_N"/>
    <property type="match status" value="1"/>
</dbReference>
<comment type="caution">
    <text evidence="15">The sequence shown here is derived from an EMBL/GenBank/DDBJ whole genome shotgun (WGS) entry which is preliminary data.</text>
</comment>
<dbReference type="InterPro" id="IPR024193">
    <property type="entry name" value="Ku80"/>
</dbReference>
<evidence type="ECO:0000313" key="16">
    <source>
        <dbReference type="Proteomes" id="UP001604336"/>
    </source>
</evidence>
<dbReference type="GO" id="GO:0005524">
    <property type="term" value="F:ATP binding"/>
    <property type="evidence" value="ECO:0007669"/>
    <property type="project" value="UniProtKB-UniRule"/>
</dbReference>
<keyword evidence="16" id="KW-1185">Reference proteome</keyword>
<dbReference type="FunFam" id="2.40.290.10:FF:000006">
    <property type="entry name" value="ATP-dependent DNA helicase 2 subunit KU80"/>
    <property type="match status" value="1"/>
</dbReference>
<feature type="domain" description="Ku" evidence="14">
    <location>
        <begin position="278"/>
        <end position="419"/>
    </location>
</feature>
<dbReference type="GO" id="GO:0006302">
    <property type="term" value="P:double-strand break repair"/>
    <property type="evidence" value="ECO:0007669"/>
    <property type="project" value="UniProtKB-ARBA"/>
</dbReference>
<dbReference type="GO" id="GO:0006310">
    <property type="term" value="P:DNA recombination"/>
    <property type="evidence" value="ECO:0007669"/>
    <property type="project" value="UniProtKB-KW"/>
</dbReference>
<evidence type="ECO:0000256" key="6">
    <source>
        <dbReference type="ARBA" id="ARBA00022806"/>
    </source>
</evidence>
<dbReference type="Gene3D" id="1.25.40.240">
    <property type="entry name" value="Ku, C-terminal domain"/>
    <property type="match status" value="1"/>
</dbReference>
<evidence type="ECO:0000259" key="14">
    <source>
        <dbReference type="SMART" id="SM00559"/>
    </source>
</evidence>
<comment type="similarity">
    <text evidence="2 12">Belongs to the ku80 family.</text>
</comment>
<dbReference type="EC" id="3.6.4.12" evidence="12"/>
<dbReference type="GO" id="GO:0016787">
    <property type="term" value="F:hydrolase activity"/>
    <property type="evidence" value="ECO:0007669"/>
    <property type="project" value="UniProtKB-KW"/>
</dbReference>
<gene>
    <name evidence="15" type="ORF">Adt_17032</name>
</gene>
<dbReference type="SMART" id="SM00559">
    <property type="entry name" value="Ku78"/>
    <property type="match status" value="1"/>
</dbReference>
<dbReference type="PANTHER" id="PTHR12604:SF4">
    <property type="entry name" value="X-RAY REPAIR CROSS-COMPLEMENTING PROTEIN 5"/>
    <property type="match status" value="1"/>
</dbReference>
<dbReference type="FunFam" id="3.40.50.410:FF:000102">
    <property type="entry name" value="ATP-dependent DNA helicase 2 subunit KU80"/>
    <property type="match status" value="1"/>
</dbReference>
<accession>A0ABD1TFE1</accession>
<evidence type="ECO:0000256" key="4">
    <source>
        <dbReference type="ARBA" id="ARBA00022763"/>
    </source>
</evidence>
<keyword evidence="9 12" id="KW-0233">DNA recombination</keyword>
<dbReference type="GO" id="GO:0003677">
    <property type="term" value="F:DNA binding"/>
    <property type="evidence" value="ECO:0007669"/>
    <property type="project" value="UniProtKB-KW"/>
</dbReference>
<name>A0ABD1TFE1_9LAMI</name>
<dbReference type="InterPro" id="IPR005161">
    <property type="entry name" value="Ku_N"/>
</dbReference>
<dbReference type="InterPro" id="IPR016194">
    <property type="entry name" value="SPOC-like_C_dom_sf"/>
</dbReference>
<evidence type="ECO:0000256" key="9">
    <source>
        <dbReference type="ARBA" id="ARBA00023172"/>
    </source>
</evidence>
<dbReference type="SUPFAM" id="SSF101420">
    <property type="entry name" value="C-terminal domain of Ku80"/>
    <property type="match status" value="1"/>
</dbReference>
<keyword evidence="11 12" id="KW-0539">Nucleus</keyword>
<dbReference type="EMBL" id="JBFOLK010000005">
    <property type="protein sequence ID" value="KAL2511432.1"/>
    <property type="molecule type" value="Genomic_DNA"/>
</dbReference>
<feature type="region of interest" description="Disordered" evidence="13">
    <location>
        <begin position="493"/>
        <end position="512"/>
    </location>
</feature>
<keyword evidence="6 12" id="KW-0347">Helicase</keyword>
<proteinExistence type="inferred from homology"/>
<comment type="subcellular location">
    <subcellularLocation>
        <location evidence="1 12">Nucleus</location>
    </subcellularLocation>
</comment>
<dbReference type="InterPro" id="IPR006164">
    <property type="entry name" value="DNA_bd_Ku70/Ku80"/>
</dbReference>
<organism evidence="15 16">
    <name type="scientific">Abeliophyllum distichum</name>
    <dbReference type="NCBI Taxonomy" id="126358"/>
    <lineage>
        <taxon>Eukaryota</taxon>
        <taxon>Viridiplantae</taxon>
        <taxon>Streptophyta</taxon>
        <taxon>Embryophyta</taxon>
        <taxon>Tracheophyta</taxon>
        <taxon>Spermatophyta</taxon>
        <taxon>Magnoliopsida</taxon>
        <taxon>eudicotyledons</taxon>
        <taxon>Gunneridae</taxon>
        <taxon>Pentapetalae</taxon>
        <taxon>asterids</taxon>
        <taxon>lamiids</taxon>
        <taxon>Lamiales</taxon>
        <taxon>Oleaceae</taxon>
        <taxon>Forsythieae</taxon>
        <taxon>Abeliophyllum</taxon>
    </lineage>
</organism>